<dbReference type="InterPro" id="IPR027417">
    <property type="entry name" value="P-loop_NTPase"/>
</dbReference>
<accession>A0ABX7BLK8</accession>
<comment type="similarity">
    <text evidence="2">Belongs to the VirD4/TraG family.</text>
</comment>
<organism evidence="8 9">
    <name type="scientific">Skermanella cutis</name>
    <dbReference type="NCBI Taxonomy" id="2775420"/>
    <lineage>
        <taxon>Bacteria</taxon>
        <taxon>Pseudomonadati</taxon>
        <taxon>Pseudomonadota</taxon>
        <taxon>Alphaproteobacteria</taxon>
        <taxon>Rhodospirillales</taxon>
        <taxon>Azospirillaceae</taxon>
        <taxon>Skermanella</taxon>
    </lineage>
</organism>
<dbReference type="InterPro" id="IPR003688">
    <property type="entry name" value="TraG/VirD4"/>
</dbReference>
<dbReference type="Gene3D" id="3.40.50.300">
    <property type="entry name" value="P-loop containing nucleotide triphosphate hydrolases"/>
    <property type="match status" value="1"/>
</dbReference>
<evidence type="ECO:0000256" key="4">
    <source>
        <dbReference type="ARBA" id="ARBA00022692"/>
    </source>
</evidence>
<dbReference type="CDD" id="cd01127">
    <property type="entry name" value="TrwB_TraG_TraD_VirD4"/>
    <property type="match status" value="2"/>
</dbReference>
<dbReference type="Proteomes" id="UP000595197">
    <property type="component" value="Plasmid pTT6-5"/>
</dbReference>
<evidence type="ECO:0000256" key="2">
    <source>
        <dbReference type="ARBA" id="ARBA00008806"/>
    </source>
</evidence>
<keyword evidence="5" id="KW-1133">Transmembrane helix</keyword>
<keyword evidence="8" id="KW-0614">Plasmid</keyword>
<evidence type="ECO:0000313" key="9">
    <source>
        <dbReference type="Proteomes" id="UP000595197"/>
    </source>
</evidence>
<keyword evidence="9" id="KW-1185">Reference proteome</keyword>
<evidence type="ECO:0000256" key="1">
    <source>
        <dbReference type="ARBA" id="ARBA00004651"/>
    </source>
</evidence>
<geneLocation type="plasmid" evidence="8 9">
    <name>pTT6-5</name>
</geneLocation>
<evidence type="ECO:0000256" key="5">
    <source>
        <dbReference type="ARBA" id="ARBA00022989"/>
    </source>
</evidence>
<dbReference type="EMBL" id="CP067425">
    <property type="protein sequence ID" value="QQP94069.1"/>
    <property type="molecule type" value="Genomic_DNA"/>
</dbReference>
<dbReference type="InterPro" id="IPR051539">
    <property type="entry name" value="T4SS-coupling_protein"/>
</dbReference>
<dbReference type="PANTHER" id="PTHR37937">
    <property type="entry name" value="CONJUGATIVE TRANSFER: DNA TRANSPORT"/>
    <property type="match status" value="1"/>
</dbReference>
<dbReference type="Pfam" id="PF02534">
    <property type="entry name" value="T4SS-DNA_transf"/>
    <property type="match status" value="1"/>
</dbReference>
<feature type="region of interest" description="Disordered" evidence="7">
    <location>
        <begin position="484"/>
        <end position="520"/>
    </location>
</feature>
<evidence type="ECO:0000256" key="3">
    <source>
        <dbReference type="ARBA" id="ARBA00022475"/>
    </source>
</evidence>
<reference evidence="8" key="1">
    <citation type="submission" date="2021-02" db="EMBL/GenBank/DDBJ databases">
        <title>Skermanella TT6 skin isolate.</title>
        <authorList>
            <person name="Lee K."/>
            <person name="Ganzorig M."/>
        </authorList>
    </citation>
    <scope>NUCLEOTIDE SEQUENCE</scope>
    <source>
        <strain evidence="8">TT6</strain>
    </source>
</reference>
<evidence type="ECO:0000256" key="6">
    <source>
        <dbReference type="ARBA" id="ARBA00023136"/>
    </source>
</evidence>
<dbReference type="RefSeq" id="WP_201083978.1">
    <property type="nucleotide sequence ID" value="NZ_CP067425.2"/>
</dbReference>
<gene>
    <name evidence="8" type="ORF">IGS68_35245</name>
</gene>
<comment type="subcellular location">
    <subcellularLocation>
        <location evidence="1">Cell membrane</location>
        <topology evidence="1">Multi-pass membrane protein</topology>
    </subcellularLocation>
</comment>
<evidence type="ECO:0000256" key="7">
    <source>
        <dbReference type="SAM" id="MobiDB-lite"/>
    </source>
</evidence>
<protein>
    <submittedName>
        <fullName evidence="8">Type IV secretory system conjugative DNA transfer family protein</fullName>
    </submittedName>
</protein>
<name>A0ABX7BLK8_9PROT</name>
<dbReference type="SUPFAM" id="SSF52540">
    <property type="entry name" value="P-loop containing nucleoside triphosphate hydrolases"/>
    <property type="match status" value="1"/>
</dbReference>
<keyword evidence="3" id="KW-1003">Cell membrane</keyword>
<proteinExistence type="inferred from homology"/>
<sequence length="520" mass="56988">MAEATAAGLTRNPKLRYSGMVVGRIGKCRLTWLEQEPILVTGGTRSGKGVGLIRPTLLSYAGPVVAYDGGKGEAFLETSGWRSTFSHVLNLDLTDPNGVHFNFLDEVRTEFLTRDVENLVQSIPKPERSDGHFEPAADSYIGAVIMHVLLAEPESEKNMSGVLRFISKGDEGARRIVLAASHPVAVDRATSLFGSSAEDVQNDEGMKYRQSVYNSARVRLKAFEEEFVAKVTSRSDFRLADLLVPGPDGRPVTLYLSTPASDDDRVRPVVSMFLSMLIQAVLANPKKTSDGRVKGKRLLMMIDEFPSLRMQILETAITKIVGCGATMFLGAQSLSALQQAPYGPNNQFRDNIRLSVHFAASDKMTQDAISQAIGTFDQRRTSKSYSQKAFDITGSRTRSRSDTNRLILDPGMVRMMADDEEVILVRGHPAILATKVQDYKDPILKKRLAMPCVPMRQADGTYPDLPYPTRSSPWAGKVISLTTIAPAEPEQPADTTKTAEPAPPKKPRAKKAFSTPTKVA</sequence>
<dbReference type="PANTHER" id="PTHR37937:SF1">
    <property type="entry name" value="CONJUGATIVE TRANSFER: DNA TRANSPORT"/>
    <property type="match status" value="1"/>
</dbReference>
<evidence type="ECO:0000313" key="8">
    <source>
        <dbReference type="EMBL" id="QQP94069.1"/>
    </source>
</evidence>
<keyword evidence="6" id="KW-0472">Membrane</keyword>
<keyword evidence="4" id="KW-0812">Transmembrane</keyword>